<protein>
    <submittedName>
        <fullName evidence="4">SDR family NAD(P)-dependent oxidoreductase</fullName>
    </submittedName>
</protein>
<dbReference type="InterPro" id="IPR036291">
    <property type="entry name" value="NAD(P)-bd_dom_sf"/>
</dbReference>
<evidence type="ECO:0000313" key="5">
    <source>
        <dbReference type="Proteomes" id="UP001596380"/>
    </source>
</evidence>
<dbReference type="PROSITE" id="PS00061">
    <property type="entry name" value="ADH_SHORT"/>
    <property type="match status" value="1"/>
</dbReference>
<keyword evidence="5" id="KW-1185">Reference proteome</keyword>
<comment type="caution">
    <text evidence="4">The sequence shown here is derived from an EMBL/GenBank/DDBJ whole genome shotgun (WGS) entry which is preliminary data.</text>
</comment>
<dbReference type="InterPro" id="IPR002347">
    <property type="entry name" value="SDR_fam"/>
</dbReference>
<comment type="similarity">
    <text evidence="1 3">Belongs to the short-chain dehydrogenases/reductases (SDR) family.</text>
</comment>
<dbReference type="PANTHER" id="PTHR42760">
    <property type="entry name" value="SHORT-CHAIN DEHYDROGENASES/REDUCTASES FAMILY MEMBER"/>
    <property type="match status" value="1"/>
</dbReference>
<accession>A0ABW2CN79</accession>
<dbReference type="EMBL" id="JBHSXS010000018">
    <property type="protein sequence ID" value="MFC6883262.1"/>
    <property type="molecule type" value="Genomic_DNA"/>
</dbReference>
<gene>
    <name evidence="4" type="ORF">ACFQKB_26135</name>
</gene>
<reference evidence="5" key="1">
    <citation type="journal article" date="2019" name="Int. J. Syst. Evol. Microbiol.">
        <title>The Global Catalogue of Microorganisms (GCM) 10K type strain sequencing project: providing services to taxonomists for standard genome sequencing and annotation.</title>
        <authorList>
            <consortium name="The Broad Institute Genomics Platform"/>
            <consortium name="The Broad Institute Genome Sequencing Center for Infectious Disease"/>
            <person name="Wu L."/>
            <person name="Ma J."/>
        </authorList>
    </citation>
    <scope>NUCLEOTIDE SEQUENCE [LARGE SCALE GENOMIC DNA]</scope>
    <source>
        <strain evidence="5">JCM 3369</strain>
    </source>
</reference>
<dbReference type="InterPro" id="IPR020904">
    <property type="entry name" value="Sc_DH/Rdtase_CS"/>
</dbReference>
<name>A0ABW2CN79_9ACTN</name>
<evidence type="ECO:0000313" key="4">
    <source>
        <dbReference type="EMBL" id="MFC6883262.1"/>
    </source>
</evidence>
<keyword evidence="2" id="KW-0560">Oxidoreductase</keyword>
<dbReference type="RefSeq" id="WP_160822509.1">
    <property type="nucleotide sequence ID" value="NZ_JBHSXE010000001.1"/>
</dbReference>
<dbReference type="CDD" id="cd05233">
    <property type="entry name" value="SDR_c"/>
    <property type="match status" value="1"/>
</dbReference>
<dbReference type="Pfam" id="PF00106">
    <property type="entry name" value="adh_short"/>
    <property type="match status" value="1"/>
</dbReference>
<dbReference type="SUPFAM" id="SSF51735">
    <property type="entry name" value="NAD(P)-binding Rossmann-fold domains"/>
    <property type="match status" value="1"/>
</dbReference>
<evidence type="ECO:0000256" key="3">
    <source>
        <dbReference type="RuleBase" id="RU000363"/>
    </source>
</evidence>
<organism evidence="4 5">
    <name type="scientific">Actinomadura yumaensis</name>
    <dbReference type="NCBI Taxonomy" id="111807"/>
    <lineage>
        <taxon>Bacteria</taxon>
        <taxon>Bacillati</taxon>
        <taxon>Actinomycetota</taxon>
        <taxon>Actinomycetes</taxon>
        <taxon>Streptosporangiales</taxon>
        <taxon>Thermomonosporaceae</taxon>
        <taxon>Actinomadura</taxon>
    </lineage>
</organism>
<evidence type="ECO:0000256" key="2">
    <source>
        <dbReference type="ARBA" id="ARBA00023002"/>
    </source>
</evidence>
<dbReference type="PANTHER" id="PTHR42760:SF133">
    <property type="entry name" value="3-OXOACYL-[ACYL-CARRIER-PROTEIN] REDUCTASE"/>
    <property type="match status" value="1"/>
</dbReference>
<dbReference type="Gene3D" id="3.40.50.720">
    <property type="entry name" value="NAD(P)-binding Rossmann-like Domain"/>
    <property type="match status" value="1"/>
</dbReference>
<dbReference type="PRINTS" id="PR00080">
    <property type="entry name" value="SDRFAMILY"/>
</dbReference>
<evidence type="ECO:0000256" key="1">
    <source>
        <dbReference type="ARBA" id="ARBA00006484"/>
    </source>
</evidence>
<sequence>MELELSGKKAVVTGAGQGIGLAVVRALAEAGADVYGGARTVGPELREATKYTMEVDLATPDGPGRLVEAAREELGGVDVLVNNVGGGVSWAASFLDIDDDVWRRSFELNLFSTVRASRAALPGMVERGGGTIVNIGSANGRLADPQLAHYAAAKAALANLGKALSVEFSPKGVRVNTISPGPVRTRIWTKPQLAKQAGMTPEEFVRSVPGKVGLTTGALVEPEEIAALVVLLASGRIPSVTGADLSIDAGLLKIV</sequence>
<dbReference type="PRINTS" id="PR00081">
    <property type="entry name" value="GDHRDH"/>
</dbReference>
<proteinExistence type="inferred from homology"/>
<dbReference type="Proteomes" id="UP001596380">
    <property type="component" value="Unassembled WGS sequence"/>
</dbReference>